<dbReference type="Gene3D" id="2.40.160.50">
    <property type="entry name" value="membrane protein fhac: a member of the omp85/tpsb transporter family"/>
    <property type="match status" value="1"/>
</dbReference>
<gene>
    <name evidence="1" type="ORF">A2527_01180</name>
</gene>
<evidence type="ECO:0000313" key="1">
    <source>
        <dbReference type="EMBL" id="OGG96533.1"/>
    </source>
</evidence>
<comment type="caution">
    <text evidence="1">The sequence shown here is derived from an EMBL/GenBank/DDBJ whole genome shotgun (WGS) entry which is preliminary data.</text>
</comment>
<accession>A0A1F6GEJ4</accession>
<dbReference type="EMBL" id="MFNE01000011">
    <property type="protein sequence ID" value="OGG96533.1"/>
    <property type="molecule type" value="Genomic_DNA"/>
</dbReference>
<reference evidence="1 2" key="1">
    <citation type="journal article" date="2016" name="Nat. Commun.">
        <title>Thousands of microbial genomes shed light on interconnected biogeochemical processes in an aquifer system.</title>
        <authorList>
            <person name="Anantharaman K."/>
            <person name="Brown C.T."/>
            <person name="Hug L.A."/>
            <person name="Sharon I."/>
            <person name="Castelle C.J."/>
            <person name="Probst A.J."/>
            <person name="Thomas B.C."/>
            <person name="Singh A."/>
            <person name="Wilkins M.J."/>
            <person name="Karaoz U."/>
            <person name="Brodie E.L."/>
            <person name="Williams K.H."/>
            <person name="Hubbard S.S."/>
            <person name="Banfield J.F."/>
        </authorList>
    </citation>
    <scope>NUCLEOTIDE SEQUENCE [LARGE SCALE GENOMIC DNA]</scope>
</reference>
<evidence type="ECO:0000313" key="2">
    <source>
        <dbReference type="Proteomes" id="UP000178449"/>
    </source>
</evidence>
<evidence type="ECO:0008006" key="3">
    <source>
        <dbReference type="Google" id="ProtNLM"/>
    </source>
</evidence>
<organism evidence="1 2">
    <name type="scientific">Candidatus Lambdaproteobacteria bacterium RIFOXYD2_FULL_50_16</name>
    <dbReference type="NCBI Taxonomy" id="1817772"/>
    <lineage>
        <taxon>Bacteria</taxon>
        <taxon>Pseudomonadati</taxon>
        <taxon>Pseudomonadota</taxon>
        <taxon>Candidatus Lambdaproteobacteria</taxon>
    </lineage>
</organism>
<name>A0A1F6GEJ4_9PROT</name>
<proteinExistence type="predicted"/>
<sequence>MKPLLWLLVFSLVALPAEAIERRKKQFYDEESHLILPLAYSIPGIGQGFMATGLLGNIGGSYIDVYALAITGDAVGNIAAIQEVHLIPEILWVNYSVQNISRAAVNIYEKRGMDTQKDEYRLVEVNKANYRMPLATLSFLERRLEFTYMQFTQDIAVTKFLTPKGDLISEFDPVYEFSNKSTQVGVSVDYTDDRQDPRVGFRLAASKTQSPVTDQVQPEYYVISNSASIYLPLGSASTWAFNYYKSDAVVTKEGVTDENYIKAELGFNCASTDFACLAAEASVVADYQAQRRYGTAEALGGDRRLRAYPQGRYQAAHTQYYATELRWSFDEKVTPFDFWIWKDVSTALQLALFYEAGTVAELKSDLGVITRTSSGLGLRMVSASGFVYRADYANGEEGGNMTLIFDYPW</sequence>
<dbReference type="STRING" id="1817772.A2527_01180"/>
<dbReference type="Proteomes" id="UP000178449">
    <property type="component" value="Unassembled WGS sequence"/>
</dbReference>
<dbReference type="AlphaFoldDB" id="A0A1F6GEJ4"/>
<protein>
    <recommendedName>
        <fullName evidence="3">Bacterial surface antigen (D15) domain-containing protein</fullName>
    </recommendedName>
</protein>